<keyword evidence="2" id="KW-1185">Reference proteome</keyword>
<reference evidence="2" key="1">
    <citation type="submission" date="2015-10" db="EMBL/GenBank/DDBJ databases">
        <authorList>
            <person name="Ju K.-S."/>
            <person name="Doroghazi J.R."/>
            <person name="Metcalf W.W."/>
        </authorList>
    </citation>
    <scope>NUCLEOTIDE SEQUENCE [LARGE SCALE GENOMIC DNA]</scope>
    <source>
        <strain evidence="2">NRRL 3151</strain>
    </source>
</reference>
<dbReference type="Gene3D" id="1.10.10.10">
    <property type="entry name" value="Winged helix-like DNA-binding domain superfamily/Winged helix DNA-binding domain"/>
    <property type="match status" value="1"/>
</dbReference>
<dbReference type="RefSeq" id="WP_062708427.1">
    <property type="nucleotide sequence ID" value="NZ_LLZG01000361.1"/>
</dbReference>
<name>A0A117MN88_9ACTN</name>
<accession>A0A117MN88</accession>
<organism evidence="1 2">
    <name type="scientific">Streptomyces regalis</name>
    <dbReference type="NCBI Taxonomy" id="68262"/>
    <lineage>
        <taxon>Bacteria</taxon>
        <taxon>Bacillati</taxon>
        <taxon>Actinomycetota</taxon>
        <taxon>Actinomycetes</taxon>
        <taxon>Kitasatosporales</taxon>
        <taxon>Streptomycetaceae</taxon>
        <taxon>Streptomyces</taxon>
    </lineage>
</organism>
<sequence length="69" mass="7537">MPYPDPVPTRVRIQRILAAAHEPVTTRRLAELAGTTHPQAARILRRLEDDGAAVSQLAAGGCYAWMATR</sequence>
<proteinExistence type="predicted"/>
<evidence type="ECO:0000313" key="1">
    <source>
        <dbReference type="EMBL" id="KUL26619.1"/>
    </source>
</evidence>
<gene>
    <name evidence="1" type="ORF">ADL12_32185</name>
</gene>
<evidence type="ECO:0008006" key="3">
    <source>
        <dbReference type="Google" id="ProtNLM"/>
    </source>
</evidence>
<dbReference type="EMBL" id="LLZG01000361">
    <property type="protein sequence ID" value="KUL26619.1"/>
    <property type="molecule type" value="Genomic_DNA"/>
</dbReference>
<dbReference type="Proteomes" id="UP000053923">
    <property type="component" value="Unassembled WGS sequence"/>
</dbReference>
<dbReference type="SUPFAM" id="SSF46785">
    <property type="entry name" value="Winged helix' DNA-binding domain"/>
    <property type="match status" value="1"/>
</dbReference>
<comment type="caution">
    <text evidence="1">The sequence shown here is derived from an EMBL/GenBank/DDBJ whole genome shotgun (WGS) entry which is preliminary data.</text>
</comment>
<protein>
    <recommendedName>
        <fullName evidence="3">Transcriptional regulator</fullName>
    </recommendedName>
</protein>
<dbReference type="InterPro" id="IPR036388">
    <property type="entry name" value="WH-like_DNA-bd_sf"/>
</dbReference>
<evidence type="ECO:0000313" key="2">
    <source>
        <dbReference type="Proteomes" id="UP000053923"/>
    </source>
</evidence>
<dbReference type="AlphaFoldDB" id="A0A117MN88"/>
<dbReference type="InterPro" id="IPR036390">
    <property type="entry name" value="WH_DNA-bd_sf"/>
</dbReference>